<dbReference type="InterPro" id="IPR044876">
    <property type="entry name" value="HRDC_dom_sf"/>
</dbReference>
<evidence type="ECO:0000313" key="4">
    <source>
        <dbReference type="Proteomes" id="UP000185434"/>
    </source>
</evidence>
<dbReference type="GO" id="GO:0006139">
    <property type="term" value="P:nucleobase-containing compound metabolic process"/>
    <property type="evidence" value="ECO:0007669"/>
    <property type="project" value="InterPro"/>
</dbReference>
<dbReference type="PANTHER" id="PTHR47649">
    <property type="entry name" value="RIBONUCLEASE D"/>
    <property type="match status" value="1"/>
</dbReference>
<accession>A0A1L7CSA3</accession>
<keyword evidence="4" id="KW-1185">Reference proteome</keyword>
<evidence type="ECO:0000256" key="1">
    <source>
        <dbReference type="SAM" id="MobiDB-lite"/>
    </source>
</evidence>
<dbReference type="CDD" id="cd06142">
    <property type="entry name" value="RNaseD_exo"/>
    <property type="match status" value="1"/>
</dbReference>
<dbReference type="GO" id="GO:0000166">
    <property type="term" value="F:nucleotide binding"/>
    <property type="evidence" value="ECO:0007669"/>
    <property type="project" value="InterPro"/>
</dbReference>
<sequence length="403" mass="44673">MLPRVLDTPELFAAGAEVLAAGRGPFAVDTERASGFRYDDRVFLLQVRRRGAGTLLFAPEGHRGELTAALAPVMTGADWIVHAAVTDLPPLAWLGLVPGRLFDTELAGRLLGYDRVNLGALLENTLGVHLDKGHGQEDWSTTPLPEDWLVYAEGDVAYLLELADFLAEALDNEGKLDWAEQDFDHIIATHTDPAPERDWKKTKGLRRLRRPRQLAVARALWQAREDVAVAEDKNPAILLPDKALVSFAAAGVSDADRLLNTARLKPTQYRRVASRISLWAKTAAEALTSDPADWPRPAPRHDSIPPHSHWPEHHPQAAEAWERIHGELLELSVELGMPVENVATPKVLRRAVWESTEGHQLHSVSELVDFLVDYGVRDWQIELVVPAFTAAVFTADGGRRRGW</sequence>
<dbReference type="InterPro" id="IPR002121">
    <property type="entry name" value="HRDC_dom"/>
</dbReference>
<dbReference type="InterPro" id="IPR036397">
    <property type="entry name" value="RNaseH_sf"/>
</dbReference>
<dbReference type="Pfam" id="PF01612">
    <property type="entry name" value="DNA_pol_A_exo1"/>
    <property type="match status" value="1"/>
</dbReference>
<dbReference type="AlphaFoldDB" id="A0A1L7CSA3"/>
<dbReference type="EMBL" id="CP009247">
    <property type="protein sequence ID" value="APT88717.1"/>
    <property type="molecule type" value="Genomic_DNA"/>
</dbReference>
<proteinExistence type="predicted"/>
<dbReference type="SUPFAM" id="SSF53098">
    <property type="entry name" value="Ribonuclease H-like"/>
    <property type="match status" value="1"/>
</dbReference>
<reference evidence="3 4" key="1">
    <citation type="submission" date="2014-08" db="EMBL/GenBank/DDBJ databases">
        <title>Complete genome sequence of Corynebacterium frankenforstense ST18(T) (=DSM 45800(T)), isolated from raw cow milk.</title>
        <authorList>
            <person name="Ruckert C."/>
            <person name="Albersmeier A."/>
            <person name="Winkler A."/>
            <person name="Lipski A."/>
            <person name="Kalinowski J."/>
        </authorList>
    </citation>
    <scope>NUCLEOTIDE SEQUENCE [LARGE SCALE GENOMIC DNA]</scope>
    <source>
        <strain evidence="3 4">ST18</strain>
    </source>
</reference>
<dbReference type="InterPro" id="IPR010997">
    <property type="entry name" value="HRDC-like_sf"/>
</dbReference>
<dbReference type="GO" id="GO:0003676">
    <property type="term" value="F:nucleic acid binding"/>
    <property type="evidence" value="ECO:0007669"/>
    <property type="project" value="InterPro"/>
</dbReference>
<evidence type="ECO:0000313" key="3">
    <source>
        <dbReference type="EMBL" id="APT88717.1"/>
    </source>
</evidence>
<dbReference type="InterPro" id="IPR051086">
    <property type="entry name" value="RNase_D-like"/>
</dbReference>
<feature type="compositionally biased region" description="Basic and acidic residues" evidence="1">
    <location>
        <begin position="299"/>
        <end position="312"/>
    </location>
</feature>
<name>A0A1L7CSA3_9CORY</name>
<dbReference type="Pfam" id="PF00570">
    <property type="entry name" value="HRDC"/>
    <property type="match status" value="1"/>
</dbReference>
<dbReference type="Gene3D" id="3.30.420.10">
    <property type="entry name" value="Ribonuclease H-like superfamily/Ribonuclease H"/>
    <property type="match status" value="1"/>
</dbReference>
<dbReference type="SUPFAM" id="SSF47819">
    <property type="entry name" value="HRDC-like"/>
    <property type="match status" value="1"/>
</dbReference>
<dbReference type="STRING" id="1437875.CFRA_04975"/>
<dbReference type="KEGG" id="cfk:CFRA_04975"/>
<dbReference type="GO" id="GO:0008408">
    <property type="term" value="F:3'-5' exonuclease activity"/>
    <property type="evidence" value="ECO:0007669"/>
    <property type="project" value="InterPro"/>
</dbReference>
<organism evidence="3 4">
    <name type="scientific">Corynebacterium frankenforstense DSM 45800</name>
    <dbReference type="NCBI Taxonomy" id="1437875"/>
    <lineage>
        <taxon>Bacteria</taxon>
        <taxon>Bacillati</taxon>
        <taxon>Actinomycetota</taxon>
        <taxon>Actinomycetes</taxon>
        <taxon>Mycobacteriales</taxon>
        <taxon>Corynebacteriaceae</taxon>
        <taxon>Corynebacterium</taxon>
    </lineage>
</organism>
<feature type="region of interest" description="Disordered" evidence="1">
    <location>
        <begin position="289"/>
        <end position="312"/>
    </location>
</feature>
<dbReference type="PANTHER" id="PTHR47649:SF1">
    <property type="entry name" value="RIBONUCLEASE D"/>
    <property type="match status" value="1"/>
</dbReference>
<dbReference type="SMART" id="SM00474">
    <property type="entry name" value="35EXOc"/>
    <property type="match status" value="1"/>
</dbReference>
<dbReference type="PROSITE" id="PS50967">
    <property type="entry name" value="HRDC"/>
    <property type="match status" value="1"/>
</dbReference>
<dbReference type="InterPro" id="IPR002562">
    <property type="entry name" value="3'-5'_exonuclease_dom"/>
</dbReference>
<protein>
    <recommendedName>
        <fullName evidence="2">HRDC domain-containing protein</fullName>
    </recommendedName>
</protein>
<dbReference type="Gene3D" id="1.10.150.80">
    <property type="entry name" value="HRDC domain"/>
    <property type="match status" value="2"/>
</dbReference>
<dbReference type="InterPro" id="IPR041605">
    <property type="entry name" value="Exo_C"/>
</dbReference>
<gene>
    <name evidence="3" type="ORF">CFRA_04975</name>
</gene>
<evidence type="ECO:0000259" key="2">
    <source>
        <dbReference type="PROSITE" id="PS50967"/>
    </source>
</evidence>
<dbReference type="Proteomes" id="UP000185434">
    <property type="component" value="Chromosome"/>
</dbReference>
<dbReference type="Pfam" id="PF18305">
    <property type="entry name" value="DNA_pol_A_exoN"/>
    <property type="match status" value="1"/>
</dbReference>
<dbReference type="InterPro" id="IPR012337">
    <property type="entry name" value="RNaseH-like_sf"/>
</dbReference>
<feature type="domain" description="HRDC" evidence="2">
    <location>
        <begin position="210"/>
        <end position="290"/>
    </location>
</feature>